<keyword evidence="3" id="KW-1133">Transmembrane helix</keyword>
<keyword evidence="7" id="KW-1185">Reference proteome</keyword>
<comment type="subcellular location">
    <subcellularLocation>
        <location evidence="1">Membrane</location>
        <topology evidence="1">Single-pass membrane protein</topology>
    </subcellularLocation>
</comment>
<evidence type="ECO:0000313" key="6">
    <source>
        <dbReference type="EMBL" id="ATB27974.1"/>
    </source>
</evidence>
<evidence type="ECO:0000259" key="5">
    <source>
        <dbReference type="Pfam" id="PF04357"/>
    </source>
</evidence>
<dbReference type="Pfam" id="PF04357">
    <property type="entry name" value="TamB"/>
    <property type="match status" value="1"/>
</dbReference>
<proteinExistence type="predicted"/>
<gene>
    <name evidence="6" type="ORF">MEBOL_001419</name>
</gene>
<organism evidence="6 7">
    <name type="scientific">Melittangium boletus DSM 14713</name>
    <dbReference type="NCBI Taxonomy" id="1294270"/>
    <lineage>
        <taxon>Bacteria</taxon>
        <taxon>Pseudomonadati</taxon>
        <taxon>Myxococcota</taxon>
        <taxon>Myxococcia</taxon>
        <taxon>Myxococcales</taxon>
        <taxon>Cystobacterineae</taxon>
        <taxon>Archangiaceae</taxon>
        <taxon>Melittangium</taxon>
    </lineage>
</organism>
<dbReference type="KEGG" id="mbd:MEBOL_001419"/>
<accession>A0A250I7X7</accession>
<dbReference type="Proteomes" id="UP000217289">
    <property type="component" value="Chromosome"/>
</dbReference>
<dbReference type="GO" id="GO:0097347">
    <property type="term" value="C:TAM protein secretion complex"/>
    <property type="evidence" value="ECO:0007669"/>
    <property type="project" value="TreeGrafter"/>
</dbReference>
<keyword evidence="4" id="KW-0472">Membrane</keyword>
<evidence type="ECO:0000256" key="1">
    <source>
        <dbReference type="ARBA" id="ARBA00004167"/>
    </source>
</evidence>
<evidence type="ECO:0000313" key="7">
    <source>
        <dbReference type="Proteomes" id="UP000217289"/>
    </source>
</evidence>
<evidence type="ECO:0000256" key="3">
    <source>
        <dbReference type="ARBA" id="ARBA00022989"/>
    </source>
</evidence>
<sequence>MPPWLVVLMLVLGAVLLLRTRTAWDALCSQARRHLPALLGLDVGIGQCEVDPLGQRLVLREVTLSEKGRDTPLLATELAEVQLGLPNPFSGQFAIDLVRIQRPRLELDLSRPRPPRGEPSGTCPLESLRRLRLGRLSITGAEVRLLLPEGRQVEVSELDVNLRERWGEEEFEVEGRRGLVRLGPGGRELALGRLALSGGLDVDEALLEVDRAEASLDDVTVNISGRVEQLCEPVLALDAQVFLPLRTLHRVGVLPAPAQGHLWTRLTLNGRPAAPTVSAELSGSGLVYGQFTPGALSARLVYSGEQVTVEQLRVPIGSGDVRVTGSVALRPGLPVSMNLETRDASFGRILEKSGLTGSWVDFSATTKAHLSGTLLPRPNLSGDLDFHHGRFTLASRAFDAPVDKGTTFLTYERGHVRSRLSLLSDRVLFSDVRIDSGRSRIDGDVTLFYDGQKGLIVNAKGEVDLSDFGHIAGLAWSGRGAVSTTVEGPYSKVRIGAELSLRDFEFWNFDLGVVQGKVTYHGNVMGLPMFSGQKGRTQYFGNAALTFGRSLHLRTEVEVARGRIEDIIDVIAPLHPNVSLMQGPLVGEASGRVEIDSPLDQFEGLVALDFKDTTYYGRRMGNGSTRLRFDRSGAMVLERTTLEGPLGLTWVEGSFGLSGPDQGVLDYRFGGENLSLVEFVGPETARRLGVEGSLALEGKVSGTTELPVTTARVWGPRVTFADRNLGNMGLEARLEGLQLQVAGRPSRDTSGILSMRLKEPYPFEAMVTVELPEIRPLLPTNAFTQGVSGSVKAVVEASGALLDTQALRMKTRVERLALSRGELSGENDGPILLEYVNGRLDVRSFTLKGPDAELSAEGSAGTDQMKFFLRGAMDLRLLESFSPMLVRTGGRVELNAVASGKPSSPSLAGAALISDMKLSLRDQPVSVRAMDGRVEFTEHLLLLDSLNGVLNEGGMRASGNVKLRDFQPSELALDVYLTDVATRFHEDLPFNTTGQLTVSGTPEALRLGGVLDIRNLRYRRGLELEDILKRLSRRIVLPSPTAERPREYLTLDVGLNLSDVRVDNNLARTRLLGSLRLTGTNVRQGVLGTVETDANSQFFFRNNQFTISRGQVEFQDRYSIDPVFDMRAQAQVREYQVKLHAYGRPASPQVVFSTEPALPESEVVSLLTLGVMSTDRDTVASAGAGLAAEAFFNMSGLDRQVKRFLPNNPFLKDMSLQISTTYNDATQQVEPTARLESKFLTEQLKIGLSQPVSGRGTRARAEYRFDDRLSAQLQWDNEHPEAALGALGNLGLELKLGWESE</sequence>
<dbReference type="PANTHER" id="PTHR36985:SF1">
    <property type="entry name" value="TRANSLOCATION AND ASSEMBLY MODULE SUBUNIT TAMB"/>
    <property type="match status" value="1"/>
</dbReference>
<dbReference type="RefSeq" id="WP_342747745.1">
    <property type="nucleotide sequence ID" value="NZ_CP022163.1"/>
</dbReference>
<keyword evidence="2" id="KW-0812">Transmembrane</keyword>
<dbReference type="GO" id="GO:0009306">
    <property type="term" value="P:protein secretion"/>
    <property type="evidence" value="ECO:0007669"/>
    <property type="project" value="InterPro"/>
</dbReference>
<protein>
    <recommendedName>
        <fullName evidence="5">Translocation and assembly module TamB C-terminal domain-containing protein</fullName>
    </recommendedName>
</protein>
<name>A0A250I7X7_9BACT</name>
<evidence type="ECO:0000256" key="2">
    <source>
        <dbReference type="ARBA" id="ARBA00022692"/>
    </source>
</evidence>
<feature type="domain" description="Translocation and assembly module TamB C-terminal" evidence="5">
    <location>
        <begin position="951"/>
        <end position="1278"/>
    </location>
</feature>
<dbReference type="PANTHER" id="PTHR36985">
    <property type="entry name" value="TRANSLOCATION AND ASSEMBLY MODULE SUBUNIT TAMB"/>
    <property type="match status" value="1"/>
</dbReference>
<reference evidence="6 7" key="1">
    <citation type="submission" date="2017-06" db="EMBL/GenBank/DDBJ databases">
        <authorList>
            <person name="Kim H.J."/>
            <person name="Triplett B.A."/>
        </authorList>
    </citation>
    <scope>NUCLEOTIDE SEQUENCE [LARGE SCALE GENOMIC DNA]</scope>
    <source>
        <strain evidence="6 7">DSM 14713</strain>
    </source>
</reference>
<dbReference type="InterPro" id="IPR007452">
    <property type="entry name" value="TamB_C"/>
</dbReference>
<evidence type="ECO:0000256" key="4">
    <source>
        <dbReference type="ARBA" id="ARBA00023136"/>
    </source>
</evidence>
<dbReference type="EMBL" id="CP022163">
    <property type="protein sequence ID" value="ATB27974.1"/>
    <property type="molecule type" value="Genomic_DNA"/>
</dbReference>
<dbReference type="GO" id="GO:0005886">
    <property type="term" value="C:plasma membrane"/>
    <property type="evidence" value="ECO:0007669"/>
    <property type="project" value="InterPro"/>
</dbReference>